<feature type="transmembrane region" description="Helical" evidence="11">
    <location>
        <begin position="12"/>
        <end position="34"/>
    </location>
</feature>
<evidence type="ECO:0000256" key="1">
    <source>
        <dbReference type="ARBA" id="ARBA00001947"/>
    </source>
</evidence>
<dbReference type="CDD" id="cd06163">
    <property type="entry name" value="S2P-M50_PDZ_RseP-like"/>
    <property type="match status" value="1"/>
</dbReference>
<name>A0A2T7BG97_9BACT</name>
<keyword evidence="4 13" id="KW-0645">Protease</keyword>
<dbReference type="NCBIfam" id="TIGR00054">
    <property type="entry name" value="RIP metalloprotease RseP"/>
    <property type="match status" value="1"/>
</dbReference>
<dbReference type="AlphaFoldDB" id="A0A2T7BG97"/>
<feature type="transmembrane region" description="Helical" evidence="11">
    <location>
        <begin position="383"/>
        <end position="409"/>
    </location>
</feature>
<dbReference type="SUPFAM" id="SSF50156">
    <property type="entry name" value="PDZ domain-like"/>
    <property type="match status" value="2"/>
</dbReference>
<evidence type="ECO:0000313" key="13">
    <source>
        <dbReference type="EMBL" id="PUZ25300.1"/>
    </source>
</evidence>
<evidence type="ECO:0000256" key="4">
    <source>
        <dbReference type="ARBA" id="ARBA00022670"/>
    </source>
</evidence>
<dbReference type="PANTHER" id="PTHR42837">
    <property type="entry name" value="REGULATOR OF SIGMA-E PROTEASE RSEP"/>
    <property type="match status" value="1"/>
</dbReference>
<keyword evidence="5 11" id="KW-0812">Transmembrane</keyword>
<dbReference type="InterPro" id="IPR004387">
    <property type="entry name" value="Pept_M50_Zn"/>
</dbReference>
<evidence type="ECO:0000256" key="10">
    <source>
        <dbReference type="ARBA" id="ARBA00023136"/>
    </source>
</evidence>
<evidence type="ECO:0000313" key="14">
    <source>
        <dbReference type="Proteomes" id="UP000244450"/>
    </source>
</evidence>
<comment type="cofactor">
    <cofactor evidence="1 11">
        <name>Zn(2+)</name>
        <dbReference type="ChEBI" id="CHEBI:29105"/>
    </cofactor>
</comment>
<dbReference type="EC" id="3.4.24.-" evidence="11"/>
<evidence type="ECO:0000256" key="11">
    <source>
        <dbReference type="RuleBase" id="RU362031"/>
    </source>
</evidence>
<dbReference type="SMART" id="SM00228">
    <property type="entry name" value="PDZ"/>
    <property type="match status" value="1"/>
</dbReference>
<evidence type="ECO:0000256" key="6">
    <source>
        <dbReference type="ARBA" id="ARBA00022801"/>
    </source>
</evidence>
<comment type="caution">
    <text evidence="13">The sequence shown here is derived from an EMBL/GenBank/DDBJ whole genome shotgun (WGS) entry which is preliminary data.</text>
</comment>
<feature type="domain" description="PDZ" evidence="12">
    <location>
        <begin position="186"/>
        <end position="280"/>
    </location>
</feature>
<evidence type="ECO:0000256" key="5">
    <source>
        <dbReference type="ARBA" id="ARBA00022692"/>
    </source>
</evidence>
<protein>
    <recommendedName>
        <fullName evidence="11">Zinc metalloprotease</fullName>
        <ecNumber evidence="11">3.4.24.-</ecNumber>
    </recommendedName>
</protein>
<dbReference type="Pfam" id="PF02163">
    <property type="entry name" value="Peptidase_M50"/>
    <property type="match status" value="1"/>
</dbReference>
<keyword evidence="14" id="KW-1185">Reference proteome</keyword>
<dbReference type="InterPro" id="IPR001478">
    <property type="entry name" value="PDZ"/>
</dbReference>
<dbReference type="Proteomes" id="UP000244450">
    <property type="component" value="Unassembled WGS sequence"/>
</dbReference>
<keyword evidence="10 11" id="KW-0472">Membrane</keyword>
<proteinExistence type="inferred from homology"/>
<evidence type="ECO:0000259" key="12">
    <source>
        <dbReference type="PROSITE" id="PS50106"/>
    </source>
</evidence>
<evidence type="ECO:0000256" key="7">
    <source>
        <dbReference type="ARBA" id="ARBA00022833"/>
    </source>
</evidence>
<gene>
    <name evidence="13" type="primary">rseP</name>
    <name evidence="13" type="ORF">DCC81_13415</name>
</gene>
<keyword evidence="8 11" id="KW-1133">Transmembrane helix</keyword>
<comment type="subcellular location">
    <subcellularLocation>
        <location evidence="2">Membrane</location>
        <topology evidence="2">Multi-pass membrane protein</topology>
    </subcellularLocation>
</comment>
<keyword evidence="7 11" id="KW-0862">Zinc</keyword>
<organism evidence="13 14">
    <name type="scientific">Chitinophaga parva</name>
    <dbReference type="NCBI Taxonomy" id="2169414"/>
    <lineage>
        <taxon>Bacteria</taxon>
        <taxon>Pseudomonadati</taxon>
        <taxon>Bacteroidota</taxon>
        <taxon>Chitinophagia</taxon>
        <taxon>Chitinophagales</taxon>
        <taxon>Chitinophagaceae</taxon>
        <taxon>Chitinophaga</taxon>
    </lineage>
</organism>
<dbReference type="GO" id="GO:0046872">
    <property type="term" value="F:metal ion binding"/>
    <property type="evidence" value="ECO:0007669"/>
    <property type="project" value="UniProtKB-KW"/>
</dbReference>
<comment type="similarity">
    <text evidence="3 11">Belongs to the peptidase M50B family.</text>
</comment>
<sequence>MSQEILIKAGQLILSLSILVVFHELGHFIPARLFKIKVEKFYLFFDPWFSLFKYKKGDTEYGIGWLPLGGYVKIAGMIDESMDKEQMALPPQPWEFRSKPAWQRLIVMIGGVTVNVILAFLIYAMMLWHWGEDVLPHDKVTFGIQTDSLTRSIGLRDGDQILSVDHKVIEDFSRVGGYVVLHQAKTIQVQRGSEQVEINVPDTFVGQVVANKATILLPRTPAVIDTFGEQSPARAAGLKVGDRVMSVNGATTAFVGDLLDTMKLYNKKPETVTVGLLRNGQALQVPVQLDSTGKMGIGFASPMDTTLMKEYFQPKHIAYSFFESLPAGVRKVGTSLNNYVLQLKLIFVAKGIKPTESVGGFVTIGSLFPPVWDWASFWQMTAFLSIILAFMNILPIPALDGGHVLFLLYEVITGRKPGEKFMEYAQYVGMIILLGLLLFANGNDIYKLITRH</sequence>
<keyword evidence="6 11" id="KW-0378">Hydrolase</keyword>
<dbReference type="GO" id="GO:0016020">
    <property type="term" value="C:membrane"/>
    <property type="evidence" value="ECO:0007669"/>
    <property type="project" value="UniProtKB-SubCell"/>
</dbReference>
<dbReference type="RefSeq" id="WP_108687138.1">
    <property type="nucleotide sequence ID" value="NZ_QCYK01000002.1"/>
</dbReference>
<dbReference type="EMBL" id="QCYK01000002">
    <property type="protein sequence ID" value="PUZ25300.1"/>
    <property type="molecule type" value="Genomic_DNA"/>
</dbReference>
<evidence type="ECO:0000256" key="9">
    <source>
        <dbReference type="ARBA" id="ARBA00023049"/>
    </source>
</evidence>
<dbReference type="PANTHER" id="PTHR42837:SF2">
    <property type="entry name" value="MEMBRANE METALLOPROTEASE ARASP2, CHLOROPLASTIC-RELATED"/>
    <property type="match status" value="1"/>
</dbReference>
<keyword evidence="9 11" id="KW-0482">Metalloprotease</keyword>
<evidence type="ECO:0000256" key="3">
    <source>
        <dbReference type="ARBA" id="ARBA00007931"/>
    </source>
</evidence>
<feature type="transmembrane region" description="Helical" evidence="11">
    <location>
        <begin position="421"/>
        <end position="440"/>
    </location>
</feature>
<evidence type="ECO:0000256" key="2">
    <source>
        <dbReference type="ARBA" id="ARBA00004141"/>
    </source>
</evidence>
<dbReference type="InterPro" id="IPR036034">
    <property type="entry name" value="PDZ_sf"/>
</dbReference>
<keyword evidence="11" id="KW-0479">Metal-binding</keyword>
<dbReference type="InterPro" id="IPR008915">
    <property type="entry name" value="Peptidase_M50"/>
</dbReference>
<dbReference type="Gene3D" id="2.30.42.10">
    <property type="match status" value="2"/>
</dbReference>
<evidence type="ECO:0000256" key="8">
    <source>
        <dbReference type="ARBA" id="ARBA00022989"/>
    </source>
</evidence>
<dbReference type="PROSITE" id="PS50106">
    <property type="entry name" value="PDZ"/>
    <property type="match status" value="1"/>
</dbReference>
<feature type="transmembrane region" description="Helical" evidence="11">
    <location>
        <begin position="105"/>
        <end position="130"/>
    </location>
</feature>
<dbReference type="OrthoDB" id="9782003at2"/>
<dbReference type="GO" id="GO:0006508">
    <property type="term" value="P:proteolysis"/>
    <property type="evidence" value="ECO:0007669"/>
    <property type="project" value="UniProtKB-KW"/>
</dbReference>
<reference evidence="13 14" key="1">
    <citation type="submission" date="2018-04" db="EMBL/GenBank/DDBJ databases">
        <title>Chitinophaga fuyangensis sp. nov., isolated from soil in a chemical factory.</title>
        <authorList>
            <person name="Chen K."/>
        </authorList>
    </citation>
    <scope>NUCLEOTIDE SEQUENCE [LARGE SCALE GENOMIC DNA]</scope>
    <source>
        <strain evidence="13 14">LY-1</strain>
    </source>
</reference>
<dbReference type="GO" id="GO:0004222">
    <property type="term" value="F:metalloendopeptidase activity"/>
    <property type="evidence" value="ECO:0007669"/>
    <property type="project" value="InterPro"/>
</dbReference>
<accession>A0A2T7BG97</accession>